<sequence length="34" mass="3653">MSESFAELFEESLKTLNLQPGAIITGIVVDIDGD</sequence>
<evidence type="ECO:0000313" key="1">
    <source>
        <dbReference type="EMBL" id="GAI34549.1"/>
    </source>
</evidence>
<reference evidence="1" key="1">
    <citation type="journal article" date="2014" name="Front. Microbiol.">
        <title>High frequency of phylogenetically diverse reductive dehalogenase-homologous genes in deep subseafloor sedimentary metagenomes.</title>
        <authorList>
            <person name="Kawai M."/>
            <person name="Futagami T."/>
            <person name="Toyoda A."/>
            <person name="Takaki Y."/>
            <person name="Nishi S."/>
            <person name="Hori S."/>
            <person name="Arai W."/>
            <person name="Tsubouchi T."/>
            <person name="Morono Y."/>
            <person name="Uchiyama I."/>
            <person name="Ito T."/>
            <person name="Fujiyama A."/>
            <person name="Inagaki F."/>
            <person name="Takami H."/>
        </authorList>
    </citation>
    <scope>NUCLEOTIDE SEQUENCE</scope>
    <source>
        <strain evidence="1">Expedition CK06-06</strain>
    </source>
</reference>
<feature type="non-terminal residue" evidence="1">
    <location>
        <position position="34"/>
    </location>
</feature>
<dbReference type="EMBL" id="BARV01031156">
    <property type="protein sequence ID" value="GAI34549.1"/>
    <property type="molecule type" value="Genomic_DNA"/>
</dbReference>
<protein>
    <recommendedName>
        <fullName evidence="2">S1 motif domain-containing protein</fullName>
    </recommendedName>
</protein>
<proteinExistence type="predicted"/>
<name>X1PUL0_9ZZZZ</name>
<accession>X1PUL0</accession>
<dbReference type="AlphaFoldDB" id="X1PUL0"/>
<gene>
    <name evidence="1" type="ORF">S06H3_49352</name>
</gene>
<organism evidence="1">
    <name type="scientific">marine sediment metagenome</name>
    <dbReference type="NCBI Taxonomy" id="412755"/>
    <lineage>
        <taxon>unclassified sequences</taxon>
        <taxon>metagenomes</taxon>
        <taxon>ecological metagenomes</taxon>
    </lineage>
</organism>
<evidence type="ECO:0008006" key="2">
    <source>
        <dbReference type="Google" id="ProtNLM"/>
    </source>
</evidence>
<comment type="caution">
    <text evidence="1">The sequence shown here is derived from an EMBL/GenBank/DDBJ whole genome shotgun (WGS) entry which is preliminary data.</text>
</comment>